<feature type="domain" description="Secretin/TonB short N-terminal" evidence="7">
    <location>
        <begin position="14"/>
        <end position="65"/>
    </location>
</feature>
<dbReference type="PANTHER" id="PTHR47234:SF1">
    <property type="entry name" value="TONB-DEPENDENT RECEPTOR"/>
    <property type="match status" value="1"/>
</dbReference>
<protein>
    <submittedName>
        <fullName evidence="8">TonB-dependent receptor</fullName>
    </submittedName>
</protein>
<evidence type="ECO:0000256" key="5">
    <source>
        <dbReference type="ARBA" id="ARBA00023237"/>
    </source>
</evidence>
<keyword evidence="5" id="KW-0998">Cell outer membrane</keyword>
<dbReference type="InterPro" id="IPR036942">
    <property type="entry name" value="Beta-barrel_TonB_sf"/>
</dbReference>
<accession>A0A9X4LGU4</accession>
<evidence type="ECO:0000256" key="2">
    <source>
        <dbReference type="ARBA" id="ARBA00009810"/>
    </source>
</evidence>
<evidence type="ECO:0000256" key="4">
    <source>
        <dbReference type="ARBA" id="ARBA00023136"/>
    </source>
</evidence>
<dbReference type="Gene3D" id="2.40.170.20">
    <property type="entry name" value="TonB-dependent receptor, beta-barrel domain"/>
    <property type="match status" value="1"/>
</dbReference>
<dbReference type="Pfam" id="PF07715">
    <property type="entry name" value="Plug"/>
    <property type="match status" value="1"/>
</dbReference>
<evidence type="ECO:0000313" key="8">
    <source>
        <dbReference type="EMBL" id="MDG0863716.1"/>
    </source>
</evidence>
<dbReference type="AlphaFoldDB" id="A0A9X4LGU4"/>
<evidence type="ECO:0000313" key="9">
    <source>
        <dbReference type="Proteomes" id="UP001152766"/>
    </source>
</evidence>
<keyword evidence="8" id="KW-0675">Receptor</keyword>
<dbReference type="PANTHER" id="PTHR47234">
    <property type="match status" value="1"/>
</dbReference>
<dbReference type="Proteomes" id="UP001152766">
    <property type="component" value="Unassembled WGS sequence"/>
</dbReference>
<dbReference type="GO" id="GO:0009279">
    <property type="term" value="C:cell outer membrane"/>
    <property type="evidence" value="ECO:0007669"/>
    <property type="project" value="UniProtKB-SubCell"/>
</dbReference>
<evidence type="ECO:0000256" key="3">
    <source>
        <dbReference type="ARBA" id="ARBA00022448"/>
    </source>
</evidence>
<reference evidence="8" key="1">
    <citation type="submission" date="2019-02" db="EMBL/GenBank/DDBJ databases">
        <title>Draft genome of the type strain Pelomonas aquatica CCUG 52575T.</title>
        <authorList>
            <person name="Gomila M."/>
            <person name="Lalucat J."/>
        </authorList>
    </citation>
    <scope>NUCLEOTIDE SEQUENCE</scope>
    <source>
        <strain evidence="8">CCUG 52575</strain>
    </source>
</reference>
<dbReference type="Gene3D" id="3.55.50.30">
    <property type="match status" value="1"/>
</dbReference>
<dbReference type="SUPFAM" id="SSF56935">
    <property type="entry name" value="Porins"/>
    <property type="match status" value="1"/>
</dbReference>
<dbReference type="Gene3D" id="2.170.130.10">
    <property type="entry name" value="TonB-dependent receptor, plug domain"/>
    <property type="match status" value="1"/>
</dbReference>
<evidence type="ECO:0000259" key="7">
    <source>
        <dbReference type="SMART" id="SM00965"/>
    </source>
</evidence>
<comment type="similarity">
    <text evidence="2">Belongs to the TonB-dependent receptor family.</text>
</comment>
<feature type="region of interest" description="Disordered" evidence="6">
    <location>
        <begin position="94"/>
        <end position="128"/>
    </location>
</feature>
<dbReference type="InterPro" id="IPR037066">
    <property type="entry name" value="Plug_dom_sf"/>
</dbReference>
<comment type="subcellular location">
    <subcellularLocation>
        <location evidence="1">Cell outer membrane</location>
    </subcellularLocation>
</comment>
<name>A0A9X4LGU4_9BURK</name>
<keyword evidence="3" id="KW-0813">Transport</keyword>
<evidence type="ECO:0000256" key="6">
    <source>
        <dbReference type="SAM" id="MobiDB-lite"/>
    </source>
</evidence>
<keyword evidence="4" id="KW-0472">Membrane</keyword>
<dbReference type="SMART" id="SM00965">
    <property type="entry name" value="STN"/>
    <property type="match status" value="1"/>
</dbReference>
<dbReference type="InterPro" id="IPR011662">
    <property type="entry name" value="Secretin/TonB_short_N"/>
</dbReference>
<evidence type="ECO:0000256" key="1">
    <source>
        <dbReference type="ARBA" id="ARBA00004442"/>
    </source>
</evidence>
<gene>
    <name evidence="8" type="ORF">EXJ73_14720</name>
</gene>
<comment type="caution">
    <text evidence="8">The sequence shown here is derived from an EMBL/GenBank/DDBJ whole genome shotgun (WGS) entry which is preliminary data.</text>
</comment>
<dbReference type="InterPro" id="IPR012910">
    <property type="entry name" value="Plug_dom"/>
</dbReference>
<organism evidence="8 9">
    <name type="scientific">Pelomonas aquatica</name>
    <dbReference type="NCBI Taxonomy" id="431058"/>
    <lineage>
        <taxon>Bacteria</taxon>
        <taxon>Pseudomonadati</taxon>
        <taxon>Pseudomonadota</taxon>
        <taxon>Betaproteobacteria</taxon>
        <taxon>Burkholderiales</taxon>
        <taxon>Sphaerotilaceae</taxon>
        <taxon>Roseateles</taxon>
    </lineage>
</organism>
<dbReference type="EMBL" id="SGUG01000021">
    <property type="protein sequence ID" value="MDG0863716.1"/>
    <property type="molecule type" value="Genomic_DNA"/>
</dbReference>
<keyword evidence="9" id="KW-1185">Reference proteome</keyword>
<proteinExistence type="inferred from homology"/>
<sequence>MGDALRAIARVTGVPLVFDSRIVSGHTAKAVSGRLSGAEAIAAAVKDSGLESVVSPEGVVVVKRAAKPAAASAPAADSAPALLRTGIAASQSAGVQASADEDVAGKPTSAPTGQPGTGEQPRVESFTRVEVTGSRLRRLEAEGPAPVNVYTGKDIEKSGQPNLQMFLASLTESSASAGEGAFSRTAGQATVQLRGLPLGSTLVLVNGRKVQAVGSSTGSVFNLNLIPLAAIERVEVVPSGSSAVYGGDALAGVVNVIMKKSMNGQSLSARLGSGRGFGDGSISLAVGGHNADGNYLLVGAFSRATPLTMQDRDFFKNVDYRGIGGSDGRLPYCTPGTVSSLSGNLPGLTSSTAAIPQVAPGKALTVADFQATAGTSNLCNLYATGGGSVLFHGTQTFSLHSLAEQRLWDNWTAFGEVMFTNHRLEGPGRGILLSSVTVPAANLFNPFGADVKVTSALGAENGDVSSLRRGSFTRVVAGVKGDLGGDWDAEVTASTSSDHGTVVAMNQFVDRPALAAALASTNPATSFNPFTAGRAANDAVLDAILSDDSRRDRGRKDQLSAVARGSVGQLWAGPVDAVVGAEAARDWYDMVVTGTDLHGSRRSSAVYGELRAPLLAAAEEGSRGWNLAAVTVAGRRDRYSDFGSASTFQGGLEVRPVRDVLIRACAAGSFKPPTLLQTNVPDLLSNAVDYGLVDPARNGEALSSGTVVRTTNKALQPEKGLAQSIGAVWEPEGGLGTRVSATYWRLKIRSMIAVLPTQTALNYEALFPGFVTRGPSVNGQPGVVTSIKSTEVNFGRLDTAGMDVDVAYGWKTSLGRLTAAMGATRFNDYRVQLAPGAPTVDRLGRRFTDFWAPQWKGRVSVGLDEGAWSVGLTSRYLGGYRDAGTSDRKLGDWWIHDVAATVNLKKLWPQWLTAFSAGTLGVSVANLTNRQPQYVSGVPNYDITQADWRGRYGSVRLSLDW</sequence>